<evidence type="ECO:0000256" key="2">
    <source>
        <dbReference type="ARBA" id="ARBA00022475"/>
    </source>
</evidence>
<dbReference type="EMBL" id="CP058560">
    <property type="protein sequence ID" value="QUH24140.1"/>
    <property type="molecule type" value="Genomic_DNA"/>
</dbReference>
<dbReference type="RefSeq" id="WP_211533097.1">
    <property type="nucleotide sequence ID" value="NZ_CP058560.1"/>
</dbReference>
<sequence>MNISIDYHAHNNKLSDYNPQFKILLGILTLIICLISQKPFIPFLIALIMSSIIIFKAHIPWRFYLKFIGVPLGFGALTLLFMAFFFGTQPLFATGIGGLTIYQDGLNLGFLVFSRMVGSFACLGFLTLTTPLNDIFSQLHKLKIPDIFIELALLMYRSIFIFIDESDRMYHAQQTRLGYNGLKNSYHSLGLLASNLFIKSWFKGEKVHLAMESRCYQGELRSLNKYSSLTLKHILMLIFFELSLILGLYLTSGLKLI</sequence>
<reference evidence="7" key="1">
    <citation type="submission" date="2020-07" db="EMBL/GenBank/DDBJ databases">
        <title>Methanobacterium. sp. MethCan genome.</title>
        <authorList>
            <person name="Postec A."/>
            <person name="Quemeneur M."/>
        </authorList>
    </citation>
    <scope>NUCLEOTIDE SEQUENCE</scope>
    <source>
        <strain evidence="7">MethCAN</strain>
    </source>
</reference>
<evidence type="ECO:0000256" key="6">
    <source>
        <dbReference type="SAM" id="Phobius"/>
    </source>
</evidence>
<dbReference type="GO" id="GO:0006824">
    <property type="term" value="P:cobalt ion transport"/>
    <property type="evidence" value="ECO:0007669"/>
    <property type="project" value="InterPro"/>
</dbReference>
<dbReference type="InterPro" id="IPR052770">
    <property type="entry name" value="Cobalt_transport_CbiQ"/>
</dbReference>
<dbReference type="PANTHER" id="PTHR43723">
    <property type="entry name" value="COBALT TRANSPORT PROTEIN CBIQ"/>
    <property type="match status" value="1"/>
</dbReference>
<dbReference type="KEGG" id="meme:HYG87_10420"/>
<organism evidence="7 8">
    <name type="scientific">Methanobacterium alkalithermotolerans</name>
    <dbReference type="NCBI Taxonomy" id="2731220"/>
    <lineage>
        <taxon>Archaea</taxon>
        <taxon>Methanobacteriati</taxon>
        <taxon>Methanobacteriota</taxon>
        <taxon>Methanomada group</taxon>
        <taxon>Methanobacteria</taxon>
        <taxon>Methanobacteriales</taxon>
        <taxon>Methanobacteriaceae</taxon>
        <taxon>Methanobacterium</taxon>
    </lineage>
</organism>
<dbReference type="PANTHER" id="PTHR43723:SF1">
    <property type="entry name" value="COBALT TRANSPORT PROTEIN CBIQ"/>
    <property type="match status" value="1"/>
</dbReference>
<evidence type="ECO:0000256" key="3">
    <source>
        <dbReference type="ARBA" id="ARBA00022692"/>
    </source>
</evidence>
<protein>
    <submittedName>
        <fullName evidence="7">Cobalt ECF transporter T component CbiQ</fullName>
    </submittedName>
</protein>
<evidence type="ECO:0000256" key="4">
    <source>
        <dbReference type="ARBA" id="ARBA00022989"/>
    </source>
</evidence>
<dbReference type="OrthoDB" id="147966at2157"/>
<proteinExistence type="predicted"/>
<evidence type="ECO:0000313" key="8">
    <source>
        <dbReference type="Proteomes" id="UP000681041"/>
    </source>
</evidence>
<feature type="transmembrane region" description="Helical" evidence="6">
    <location>
        <begin position="67"/>
        <end position="86"/>
    </location>
</feature>
<dbReference type="GO" id="GO:0043190">
    <property type="term" value="C:ATP-binding cassette (ABC) transporter complex"/>
    <property type="evidence" value="ECO:0007669"/>
    <property type="project" value="InterPro"/>
</dbReference>
<accession>A0A8T8KBH0</accession>
<dbReference type="InterPro" id="IPR012809">
    <property type="entry name" value="ECF_CbiQ"/>
</dbReference>
<keyword evidence="8" id="KW-1185">Reference proteome</keyword>
<comment type="subcellular location">
    <subcellularLocation>
        <location evidence="1">Cell membrane</location>
        <topology evidence="1">Multi-pass membrane protein</topology>
    </subcellularLocation>
</comment>
<dbReference type="NCBIfam" id="TIGR02454">
    <property type="entry name" value="ECF_T_CbiQ"/>
    <property type="match status" value="1"/>
</dbReference>
<dbReference type="InterPro" id="IPR003339">
    <property type="entry name" value="ABC/ECF_trnsptr_transmembrane"/>
</dbReference>
<dbReference type="Proteomes" id="UP000681041">
    <property type="component" value="Chromosome"/>
</dbReference>
<feature type="transmembrane region" description="Helical" evidence="6">
    <location>
        <begin position="23"/>
        <end position="55"/>
    </location>
</feature>
<keyword evidence="3 6" id="KW-0812">Transmembrane</keyword>
<dbReference type="Pfam" id="PF02361">
    <property type="entry name" value="CbiQ"/>
    <property type="match status" value="1"/>
</dbReference>
<evidence type="ECO:0000256" key="1">
    <source>
        <dbReference type="ARBA" id="ARBA00004651"/>
    </source>
</evidence>
<keyword evidence="5 6" id="KW-0472">Membrane</keyword>
<feature type="transmembrane region" description="Helical" evidence="6">
    <location>
        <begin position="106"/>
        <end position="126"/>
    </location>
</feature>
<feature type="transmembrane region" description="Helical" evidence="6">
    <location>
        <begin position="147"/>
        <end position="163"/>
    </location>
</feature>
<keyword evidence="4 6" id="KW-1133">Transmembrane helix</keyword>
<dbReference type="CDD" id="cd16914">
    <property type="entry name" value="EcfT"/>
    <property type="match status" value="1"/>
</dbReference>
<feature type="transmembrane region" description="Helical" evidence="6">
    <location>
        <begin position="233"/>
        <end position="251"/>
    </location>
</feature>
<name>A0A8T8KBH0_9EURY</name>
<evidence type="ECO:0000313" key="7">
    <source>
        <dbReference type="EMBL" id="QUH24140.1"/>
    </source>
</evidence>
<evidence type="ECO:0000256" key="5">
    <source>
        <dbReference type="ARBA" id="ARBA00023136"/>
    </source>
</evidence>
<dbReference type="GeneID" id="64821183"/>
<keyword evidence="2" id="KW-1003">Cell membrane</keyword>
<gene>
    <name evidence="7" type="primary">cbiQ</name>
    <name evidence="7" type="ORF">HYG87_10420</name>
</gene>
<dbReference type="AlphaFoldDB" id="A0A8T8KBH0"/>